<organism evidence="2 3">
    <name type="scientific">Sutcliffiella cohnii</name>
    <dbReference type="NCBI Taxonomy" id="33932"/>
    <lineage>
        <taxon>Bacteria</taxon>
        <taxon>Bacillati</taxon>
        <taxon>Bacillota</taxon>
        <taxon>Bacilli</taxon>
        <taxon>Bacillales</taxon>
        <taxon>Bacillaceae</taxon>
        <taxon>Sutcliffiella</taxon>
    </lineage>
</organism>
<name>A0A223KXH0_9BACI</name>
<evidence type="ECO:0000313" key="3">
    <source>
        <dbReference type="Proteomes" id="UP000215224"/>
    </source>
</evidence>
<dbReference type="KEGG" id="bcoh:BC6307_24075"/>
<keyword evidence="1" id="KW-0472">Membrane</keyword>
<gene>
    <name evidence="2" type="ORF">BC6307_24075</name>
</gene>
<feature type="transmembrane region" description="Helical" evidence="1">
    <location>
        <begin position="52"/>
        <end position="71"/>
    </location>
</feature>
<sequence length="187" mass="21585">MKNYETKHLYMASALIALVAMPLVLLVGPFILQGIFFDSTSVFLLQTPVSSRWIFAFSCIALAIFLILAAFFSRFAPLLTVVGALFCLLLIGAGTYNYQYLSQEEISWSEPLSFKVNTYAWDEIEEVILHVPEEKQDGEKEKHRMEFIFQDGSTVSFIRDIEFTDIYHYFSALRRQHNFKYSSTNNM</sequence>
<reference evidence="2 3" key="1">
    <citation type="submission" date="2016-12" db="EMBL/GenBank/DDBJ databases">
        <title>The whole genome sequencing and assembly of Bacillus cohnii DSM 6307T strain.</title>
        <authorList>
            <person name="Lee Y.-J."/>
            <person name="Yi H."/>
            <person name="Bahn Y.-S."/>
            <person name="Kim J.F."/>
            <person name="Lee D.-W."/>
        </authorList>
    </citation>
    <scope>NUCLEOTIDE SEQUENCE [LARGE SCALE GENOMIC DNA]</scope>
    <source>
        <strain evidence="2 3">DSM 6307</strain>
    </source>
</reference>
<keyword evidence="1" id="KW-0812">Transmembrane</keyword>
<evidence type="ECO:0000313" key="2">
    <source>
        <dbReference type="EMBL" id="AST94107.1"/>
    </source>
</evidence>
<dbReference type="RefSeq" id="WP_066419789.1">
    <property type="nucleotide sequence ID" value="NZ_CP018866.1"/>
</dbReference>
<keyword evidence="1" id="KW-1133">Transmembrane helix</keyword>
<dbReference type="EMBL" id="CP018866">
    <property type="protein sequence ID" value="AST94107.1"/>
    <property type="molecule type" value="Genomic_DNA"/>
</dbReference>
<feature type="transmembrane region" description="Helical" evidence="1">
    <location>
        <begin position="12"/>
        <end position="32"/>
    </location>
</feature>
<protein>
    <submittedName>
        <fullName evidence="2">Uncharacterized protein</fullName>
    </submittedName>
</protein>
<dbReference type="Proteomes" id="UP000215224">
    <property type="component" value="Chromosome"/>
</dbReference>
<evidence type="ECO:0000256" key="1">
    <source>
        <dbReference type="SAM" id="Phobius"/>
    </source>
</evidence>
<dbReference type="AlphaFoldDB" id="A0A223KXH0"/>
<feature type="transmembrane region" description="Helical" evidence="1">
    <location>
        <begin position="78"/>
        <end position="98"/>
    </location>
</feature>
<keyword evidence="3" id="KW-1185">Reference proteome</keyword>
<accession>A0A223KXH0</accession>
<proteinExistence type="predicted"/>